<organism evidence="4 5">
    <name type="scientific">Achromobacter kerstersii</name>
    <dbReference type="NCBI Taxonomy" id="1353890"/>
    <lineage>
        <taxon>Bacteria</taxon>
        <taxon>Pseudomonadati</taxon>
        <taxon>Pseudomonadota</taxon>
        <taxon>Betaproteobacteria</taxon>
        <taxon>Burkholderiales</taxon>
        <taxon>Alcaligenaceae</taxon>
        <taxon>Achromobacter</taxon>
    </lineage>
</organism>
<keyword evidence="3" id="KW-0472">Membrane</keyword>
<gene>
    <name evidence="4" type="ORF">LMG3441_05603</name>
</gene>
<feature type="coiled-coil region" evidence="1">
    <location>
        <begin position="100"/>
        <end position="134"/>
    </location>
</feature>
<evidence type="ECO:0000313" key="5">
    <source>
        <dbReference type="Proteomes" id="UP000494269"/>
    </source>
</evidence>
<protein>
    <submittedName>
        <fullName evidence="4">Uncharacterized protein</fullName>
    </submittedName>
</protein>
<sequence length="264" mass="28177">MPRKGEGLRAARPARFMPTDAPVPSQPRPAGGWLRVIAGLLVGVLLGGSAGYFHAMRQARPQDAVVISTQQAEAQADAMRQQATQLRYTQGQLDTADGELVIERAAREELETQLRAAQAEVGRVRDQLAFYEQLLPAGPEGSVDIRGVQIDREGGGLRYKVLLMRSGRNGGTPFAGALRFQATGVLKGETVTVDLAPMQVKAEVGPVTATGESTSAASLALQFDQYQRSQGILAVPEGFVPESVTVSVLEGETVRASRSVKLEL</sequence>
<feature type="transmembrane region" description="Helical" evidence="3">
    <location>
        <begin position="32"/>
        <end position="53"/>
    </location>
</feature>
<dbReference type="AlphaFoldDB" id="A0A6S7ANF2"/>
<keyword evidence="1" id="KW-0175">Coiled coil</keyword>
<reference evidence="4 5" key="1">
    <citation type="submission" date="2020-04" db="EMBL/GenBank/DDBJ databases">
        <authorList>
            <person name="De Canck E."/>
        </authorList>
    </citation>
    <scope>NUCLEOTIDE SEQUENCE [LARGE SCALE GENOMIC DNA]</scope>
    <source>
        <strain evidence="4 5">LMG 3441</strain>
    </source>
</reference>
<accession>A0A6S7ANF2</accession>
<keyword evidence="5" id="KW-1185">Reference proteome</keyword>
<dbReference type="InterPro" id="IPR046703">
    <property type="entry name" value="DUF6776"/>
</dbReference>
<dbReference type="Pfam" id="PF20567">
    <property type="entry name" value="DUF6776"/>
    <property type="match status" value="1"/>
</dbReference>
<keyword evidence="3" id="KW-1133">Transmembrane helix</keyword>
<evidence type="ECO:0000256" key="1">
    <source>
        <dbReference type="SAM" id="Coils"/>
    </source>
</evidence>
<name>A0A6S7ANF2_9BURK</name>
<evidence type="ECO:0000313" key="4">
    <source>
        <dbReference type="EMBL" id="CAB3740682.1"/>
    </source>
</evidence>
<proteinExistence type="predicted"/>
<evidence type="ECO:0000256" key="3">
    <source>
        <dbReference type="SAM" id="Phobius"/>
    </source>
</evidence>
<dbReference type="EMBL" id="CADIJQ010000013">
    <property type="protein sequence ID" value="CAB3740682.1"/>
    <property type="molecule type" value="Genomic_DNA"/>
</dbReference>
<feature type="region of interest" description="Disordered" evidence="2">
    <location>
        <begin position="1"/>
        <end position="26"/>
    </location>
</feature>
<dbReference type="Proteomes" id="UP000494269">
    <property type="component" value="Unassembled WGS sequence"/>
</dbReference>
<evidence type="ECO:0000256" key="2">
    <source>
        <dbReference type="SAM" id="MobiDB-lite"/>
    </source>
</evidence>
<keyword evidence="3" id="KW-0812">Transmembrane</keyword>